<dbReference type="SUPFAM" id="SSF56219">
    <property type="entry name" value="DNase I-like"/>
    <property type="match status" value="1"/>
</dbReference>
<dbReference type="GO" id="GO:0000175">
    <property type="term" value="F:3'-5'-RNA exonuclease activity"/>
    <property type="evidence" value="ECO:0007669"/>
    <property type="project" value="TreeGrafter"/>
</dbReference>
<reference evidence="2" key="1">
    <citation type="submission" date="2023-06" db="EMBL/GenBank/DDBJ databases">
        <title>Survivors Of The Sea: Transcriptome response of Skeletonema marinoi to long-term dormancy.</title>
        <authorList>
            <person name="Pinder M.I.M."/>
            <person name="Kourtchenko O."/>
            <person name="Robertson E.K."/>
            <person name="Larsson T."/>
            <person name="Maumus F."/>
            <person name="Osuna-Cruz C.M."/>
            <person name="Vancaester E."/>
            <person name="Stenow R."/>
            <person name="Vandepoele K."/>
            <person name="Ploug H."/>
            <person name="Bruchert V."/>
            <person name="Godhe A."/>
            <person name="Topel M."/>
        </authorList>
    </citation>
    <scope>NUCLEOTIDE SEQUENCE</scope>
    <source>
        <strain evidence="2">R05AC</strain>
    </source>
</reference>
<evidence type="ECO:0000313" key="2">
    <source>
        <dbReference type="EMBL" id="KAK1748621.1"/>
    </source>
</evidence>
<comment type="caution">
    <text evidence="2">The sequence shown here is derived from an EMBL/GenBank/DDBJ whole genome shotgun (WGS) entry which is preliminary data.</text>
</comment>
<accession>A0AAD8YP80</accession>
<dbReference type="EMBL" id="JATAAI010000001">
    <property type="protein sequence ID" value="KAK1748621.1"/>
    <property type="molecule type" value="Genomic_DNA"/>
</dbReference>
<protein>
    <recommendedName>
        <fullName evidence="4">Endonuclease/exonuclease/phosphatase domain-containing protein</fullName>
    </recommendedName>
</protein>
<dbReference type="InterPro" id="IPR036691">
    <property type="entry name" value="Endo/exonu/phosph_ase_sf"/>
</dbReference>
<evidence type="ECO:0000256" key="1">
    <source>
        <dbReference type="SAM" id="MobiDB-lite"/>
    </source>
</evidence>
<dbReference type="PANTHER" id="PTHR12121">
    <property type="entry name" value="CARBON CATABOLITE REPRESSOR PROTEIN 4"/>
    <property type="match status" value="1"/>
</dbReference>
<sequence length="309" mass="35592">MYLPPLSPPDEDISTWEYRKSLLIERIGLIDADVVCIQEVSPLSFEEDFKFMTENLGYDGVELFRKGRFRPATFWKKDRVELVCPAQHKDRTMLTTFRLNDCDEAGSQDNWHVLNCHLQAGKQGGRHFIEDGEQVSSKAKKLPLSAPLNDAIDMDREDDNPVPSTLVVPELISIMIDQGNIETAYMEPQFSQQVIDRLTRIYKRLQKTHLDPNDKGGQFRNAAKYMGWKEPPTDPDEKKEDRPPIVIPDDGVLTFSDFVAVYLDELRQGKFWGIAWDLAKLDEPLDVDEVFQARYDRINNPVPTIEKFT</sequence>
<evidence type="ECO:0000313" key="3">
    <source>
        <dbReference type="Proteomes" id="UP001224775"/>
    </source>
</evidence>
<organism evidence="2 3">
    <name type="scientific">Skeletonema marinoi</name>
    <dbReference type="NCBI Taxonomy" id="267567"/>
    <lineage>
        <taxon>Eukaryota</taxon>
        <taxon>Sar</taxon>
        <taxon>Stramenopiles</taxon>
        <taxon>Ochrophyta</taxon>
        <taxon>Bacillariophyta</taxon>
        <taxon>Coscinodiscophyceae</taxon>
        <taxon>Thalassiosirophycidae</taxon>
        <taxon>Thalassiosirales</taxon>
        <taxon>Skeletonemataceae</taxon>
        <taxon>Skeletonema</taxon>
        <taxon>Skeletonema marinoi-dohrnii complex</taxon>
    </lineage>
</organism>
<feature type="region of interest" description="Disordered" evidence="1">
    <location>
        <begin position="226"/>
        <end position="245"/>
    </location>
</feature>
<evidence type="ECO:0008006" key="4">
    <source>
        <dbReference type="Google" id="ProtNLM"/>
    </source>
</evidence>
<dbReference type="Gene3D" id="3.60.10.10">
    <property type="entry name" value="Endonuclease/exonuclease/phosphatase"/>
    <property type="match status" value="1"/>
</dbReference>
<dbReference type="AlphaFoldDB" id="A0AAD8YP80"/>
<keyword evidence="3" id="KW-1185">Reference proteome</keyword>
<name>A0AAD8YP80_9STRA</name>
<dbReference type="PANTHER" id="PTHR12121:SF36">
    <property type="entry name" value="ENDONUCLEASE_EXONUCLEASE_PHOSPHATASE DOMAIN-CONTAINING PROTEIN"/>
    <property type="match status" value="1"/>
</dbReference>
<feature type="compositionally biased region" description="Basic and acidic residues" evidence="1">
    <location>
        <begin position="231"/>
        <end position="243"/>
    </location>
</feature>
<proteinExistence type="predicted"/>
<dbReference type="Proteomes" id="UP001224775">
    <property type="component" value="Unassembled WGS sequence"/>
</dbReference>
<dbReference type="InterPro" id="IPR050410">
    <property type="entry name" value="CCR4/nocturin_mRNA_transcr"/>
</dbReference>
<gene>
    <name evidence="2" type="ORF">QTG54_000560</name>
</gene>